<reference evidence="1" key="1">
    <citation type="journal article" date="2019" name="BMC Genomics">
        <title>A new reference genome for Sorghum bicolor reveals high levels of sequence similarity between sweet and grain genotypes: implications for the genetics of sugar metabolism.</title>
        <authorList>
            <person name="Cooper E.A."/>
            <person name="Brenton Z.W."/>
            <person name="Flinn B.S."/>
            <person name="Jenkins J."/>
            <person name="Shu S."/>
            <person name="Flowers D."/>
            <person name="Luo F."/>
            <person name="Wang Y."/>
            <person name="Xia P."/>
            <person name="Barry K."/>
            <person name="Daum C."/>
            <person name="Lipzen A."/>
            <person name="Yoshinaga Y."/>
            <person name="Schmutz J."/>
            <person name="Saski C."/>
            <person name="Vermerris W."/>
            <person name="Kresovich S."/>
        </authorList>
    </citation>
    <scope>NUCLEOTIDE SEQUENCE</scope>
</reference>
<evidence type="ECO:0000313" key="1">
    <source>
        <dbReference type="EMBL" id="KAG0530519.1"/>
    </source>
</evidence>
<reference evidence="1" key="2">
    <citation type="submission" date="2020-10" db="EMBL/GenBank/DDBJ databases">
        <authorList>
            <person name="Cooper E.A."/>
            <person name="Brenton Z.W."/>
            <person name="Flinn B.S."/>
            <person name="Jenkins J."/>
            <person name="Shu S."/>
            <person name="Flowers D."/>
            <person name="Luo F."/>
            <person name="Wang Y."/>
            <person name="Xia P."/>
            <person name="Barry K."/>
            <person name="Daum C."/>
            <person name="Lipzen A."/>
            <person name="Yoshinaga Y."/>
            <person name="Schmutz J."/>
            <person name="Saski C."/>
            <person name="Vermerris W."/>
            <person name="Kresovich S."/>
        </authorList>
    </citation>
    <scope>NUCLEOTIDE SEQUENCE</scope>
</reference>
<evidence type="ECO:0000313" key="2">
    <source>
        <dbReference type="Proteomes" id="UP000807115"/>
    </source>
</evidence>
<dbReference type="EMBL" id="CM027684">
    <property type="protein sequence ID" value="KAG0530519.1"/>
    <property type="molecule type" value="Genomic_DNA"/>
</dbReference>
<name>A0A921QY76_SORBI</name>
<proteinExistence type="predicted"/>
<sequence length="110" mass="13089">MIYTRFLPPLLQRHHTRRLLTALPAPETETDPSQHLHTFKVKLLYLAHINCLLSKNALPTRYESSGRRFLGIVILAELYKLWNCHQWLCLLNWEEVVDQINYESSLFRED</sequence>
<dbReference type="AlphaFoldDB" id="A0A921QY76"/>
<protein>
    <submittedName>
        <fullName evidence="1">Uncharacterized protein</fullName>
    </submittedName>
</protein>
<accession>A0A921QY76</accession>
<gene>
    <name evidence="1" type="ORF">BDA96_05G193700</name>
</gene>
<dbReference type="Proteomes" id="UP000807115">
    <property type="component" value="Chromosome 5"/>
</dbReference>
<comment type="caution">
    <text evidence="1">The sequence shown here is derived from an EMBL/GenBank/DDBJ whole genome shotgun (WGS) entry which is preliminary data.</text>
</comment>
<organism evidence="1 2">
    <name type="scientific">Sorghum bicolor</name>
    <name type="common">Sorghum</name>
    <name type="synonym">Sorghum vulgare</name>
    <dbReference type="NCBI Taxonomy" id="4558"/>
    <lineage>
        <taxon>Eukaryota</taxon>
        <taxon>Viridiplantae</taxon>
        <taxon>Streptophyta</taxon>
        <taxon>Embryophyta</taxon>
        <taxon>Tracheophyta</taxon>
        <taxon>Spermatophyta</taxon>
        <taxon>Magnoliopsida</taxon>
        <taxon>Liliopsida</taxon>
        <taxon>Poales</taxon>
        <taxon>Poaceae</taxon>
        <taxon>PACMAD clade</taxon>
        <taxon>Panicoideae</taxon>
        <taxon>Andropogonodae</taxon>
        <taxon>Andropogoneae</taxon>
        <taxon>Sorghinae</taxon>
        <taxon>Sorghum</taxon>
    </lineage>
</organism>